<dbReference type="Proteomes" id="UP000290482">
    <property type="component" value="Chromosome"/>
</dbReference>
<dbReference type="SUPFAM" id="SSF53927">
    <property type="entry name" value="Cytidine deaminase-like"/>
    <property type="match status" value="1"/>
</dbReference>
<dbReference type="NCBIfam" id="NF004064">
    <property type="entry name" value="PRK05578.1"/>
    <property type="match status" value="1"/>
</dbReference>
<dbReference type="InterPro" id="IPR002125">
    <property type="entry name" value="CMP_dCMP_dom"/>
</dbReference>
<dbReference type="GO" id="GO:0004126">
    <property type="term" value="F:cytidine deaminase activity"/>
    <property type="evidence" value="ECO:0007669"/>
    <property type="project" value="UniProtKB-EC"/>
</dbReference>
<dbReference type="InterPro" id="IPR016193">
    <property type="entry name" value="Cytidine_deaminase-like"/>
</dbReference>
<name>A0A448ZV66_METOS</name>
<dbReference type="PANTHER" id="PTHR11644:SF2">
    <property type="entry name" value="CYTIDINE DEAMINASE"/>
    <property type="match status" value="1"/>
</dbReference>
<evidence type="ECO:0000313" key="3">
    <source>
        <dbReference type="EMBL" id="VEU55165.1"/>
    </source>
</evidence>
<dbReference type="EC" id="3.5.4.5" evidence="3"/>
<dbReference type="CDD" id="cd01283">
    <property type="entry name" value="cytidine_deaminase"/>
    <property type="match status" value="1"/>
</dbReference>
<dbReference type="EMBL" id="LR214940">
    <property type="protein sequence ID" value="VEU55165.1"/>
    <property type="molecule type" value="Genomic_DNA"/>
</dbReference>
<reference evidence="3 4" key="1">
    <citation type="submission" date="2019-01" db="EMBL/GenBank/DDBJ databases">
        <authorList>
            <consortium name="Pathogen Informatics"/>
        </authorList>
    </citation>
    <scope>NUCLEOTIDE SEQUENCE [LARGE SCALE GENOMIC DNA]</scope>
    <source>
        <strain evidence="3 4">NCTC10112</strain>
    </source>
</reference>
<dbReference type="Gene3D" id="3.40.140.10">
    <property type="entry name" value="Cytidine Deaminase, domain 2"/>
    <property type="match status" value="1"/>
</dbReference>
<dbReference type="Pfam" id="PF00383">
    <property type="entry name" value="dCMP_cyt_deam_1"/>
    <property type="match status" value="1"/>
</dbReference>
<dbReference type="PROSITE" id="PS51747">
    <property type="entry name" value="CYT_DCMP_DEAMINASES_2"/>
    <property type="match status" value="1"/>
</dbReference>
<keyword evidence="4" id="KW-1185">Reference proteome</keyword>
<feature type="domain" description="CMP/dCMP-type deaminase" evidence="2">
    <location>
        <begin position="1"/>
        <end position="132"/>
    </location>
</feature>
<sequence length="132" mass="14732">MKIFELLQEKLNLAYSPYSNVKVVACAIDNNNNAFFGVNVENPAFPSGLCAERSCLFGSVAYGGKVKSFKEMHVASNLKNILYCCSGCLQVMTQFLEDGAKVYFYNNDGSKTDIKTINELVPYQVQDKDIKF</sequence>
<evidence type="ECO:0000256" key="1">
    <source>
        <dbReference type="ARBA" id="ARBA00006576"/>
    </source>
</evidence>
<protein>
    <submittedName>
        <fullName evidence="3">Cytidine deaminase</fullName>
        <ecNumber evidence="3">3.5.4.5</ecNumber>
    </submittedName>
</protein>
<dbReference type="OrthoDB" id="9795347at2"/>
<proteinExistence type="inferred from homology"/>
<gene>
    <name evidence="3" type="primary">cdd</name>
    <name evidence="3" type="ORF">NCTC10112_00045</name>
</gene>
<accession>A0A448ZV66</accession>
<organism evidence="3 4">
    <name type="scientific">Metamycoplasma orale</name>
    <name type="common">Mycoplasma orale</name>
    <dbReference type="NCBI Taxonomy" id="2121"/>
    <lineage>
        <taxon>Bacteria</taxon>
        <taxon>Bacillati</taxon>
        <taxon>Mycoplasmatota</taxon>
        <taxon>Mycoplasmoidales</taxon>
        <taxon>Metamycoplasmataceae</taxon>
        <taxon>Metamycoplasma</taxon>
    </lineage>
</organism>
<dbReference type="GO" id="GO:0055086">
    <property type="term" value="P:nucleobase-containing small molecule metabolic process"/>
    <property type="evidence" value="ECO:0007669"/>
    <property type="project" value="UniProtKB-ARBA"/>
</dbReference>
<dbReference type="GO" id="GO:0005829">
    <property type="term" value="C:cytosol"/>
    <property type="evidence" value="ECO:0007669"/>
    <property type="project" value="TreeGrafter"/>
</dbReference>
<evidence type="ECO:0000259" key="2">
    <source>
        <dbReference type="PROSITE" id="PS51747"/>
    </source>
</evidence>
<dbReference type="GO" id="GO:0072527">
    <property type="term" value="P:pyrimidine-containing compound metabolic process"/>
    <property type="evidence" value="ECO:0007669"/>
    <property type="project" value="UniProtKB-ARBA"/>
</dbReference>
<keyword evidence="3" id="KW-0378">Hydrolase</keyword>
<dbReference type="InterPro" id="IPR050202">
    <property type="entry name" value="Cyt/Deoxycyt_deaminase"/>
</dbReference>
<dbReference type="RefSeq" id="WP_022935896.1">
    <property type="nucleotide sequence ID" value="NZ_LR214940.1"/>
</dbReference>
<dbReference type="GO" id="GO:0008270">
    <property type="term" value="F:zinc ion binding"/>
    <property type="evidence" value="ECO:0007669"/>
    <property type="project" value="TreeGrafter"/>
</dbReference>
<dbReference type="KEGG" id="mob:NCTC10112_00045"/>
<evidence type="ECO:0000313" key="4">
    <source>
        <dbReference type="Proteomes" id="UP000290482"/>
    </source>
</evidence>
<comment type="similarity">
    <text evidence="1">Belongs to the cytidine and deoxycytidylate deaminase family.</text>
</comment>
<dbReference type="PANTHER" id="PTHR11644">
    <property type="entry name" value="CYTIDINE DEAMINASE"/>
    <property type="match status" value="1"/>
</dbReference>
<dbReference type="AlphaFoldDB" id="A0A448ZV66"/>